<reference evidence="3" key="1">
    <citation type="submission" date="2011-04" db="EMBL/GenBank/DDBJ databases">
        <title>Evolution of plant cell wall degrading machinery underlies the functional diversity of forest fungi.</title>
        <authorList>
            <consortium name="US DOE Joint Genome Institute (JGI-PGF)"/>
            <person name="Eastwood D.C."/>
            <person name="Floudas D."/>
            <person name="Binder M."/>
            <person name="Majcherczyk A."/>
            <person name="Schneider P."/>
            <person name="Aerts A."/>
            <person name="Asiegbu F.O."/>
            <person name="Baker S.E."/>
            <person name="Barry K."/>
            <person name="Bendiksby M."/>
            <person name="Blumentritt M."/>
            <person name="Coutinho P.M."/>
            <person name="Cullen D."/>
            <person name="Cullen D."/>
            <person name="Gathman A."/>
            <person name="Goodell B."/>
            <person name="Henrissat B."/>
            <person name="Ihrmark K."/>
            <person name="Kauserud H."/>
            <person name="Kohler A."/>
            <person name="LaButti K."/>
            <person name="Lapidus A."/>
            <person name="Lavin J.L."/>
            <person name="Lee Y.-H."/>
            <person name="Lindquist E."/>
            <person name="Lilly W."/>
            <person name="Lucas S."/>
            <person name="Morin E."/>
            <person name="Murat C."/>
            <person name="Oguiza J.A."/>
            <person name="Park J."/>
            <person name="Pisabarro A.G."/>
            <person name="Riley R."/>
            <person name="Rosling A."/>
            <person name="Salamov A."/>
            <person name="Schmidt O."/>
            <person name="Schmutz J."/>
            <person name="Skrede I."/>
            <person name="Stenlid J."/>
            <person name="Wiebenga A."/>
            <person name="Xie X."/>
            <person name="Kues U."/>
            <person name="Hibbett D.S."/>
            <person name="Hoffmeister D."/>
            <person name="Hogberg N."/>
            <person name="Martin F."/>
            <person name="Grigoriev I.V."/>
            <person name="Watkinson S.C."/>
        </authorList>
    </citation>
    <scope>NUCLEOTIDE SEQUENCE</scope>
    <source>
        <strain evidence="3">S7.9</strain>
    </source>
</reference>
<accession>F8NQ64</accession>
<dbReference type="InterPro" id="IPR052925">
    <property type="entry name" value="Phage_Integrase-like_Recomb"/>
</dbReference>
<dbReference type="Gene3D" id="1.10.443.10">
    <property type="entry name" value="Intergrase catalytic core"/>
    <property type="match status" value="1"/>
</dbReference>
<dbReference type="PANTHER" id="PTHR34605">
    <property type="entry name" value="PHAGE_INTEGRASE DOMAIN-CONTAINING PROTEIN"/>
    <property type="match status" value="1"/>
</dbReference>
<keyword evidence="2" id="KW-0233">DNA recombination</keyword>
<dbReference type="InterPro" id="IPR010998">
    <property type="entry name" value="Integrase_recombinase_N"/>
</dbReference>
<evidence type="ECO:0000256" key="1">
    <source>
        <dbReference type="ARBA" id="ARBA00023125"/>
    </source>
</evidence>
<evidence type="ECO:0008006" key="4">
    <source>
        <dbReference type="Google" id="ProtNLM"/>
    </source>
</evidence>
<dbReference type="EMBL" id="GL945432">
    <property type="protein sequence ID" value="EGO27016.1"/>
    <property type="molecule type" value="Genomic_DNA"/>
</dbReference>
<dbReference type="OrthoDB" id="3266428at2759"/>
<dbReference type="InterPro" id="IPR011010">
    <property type="entry name" value="DNA_brk_join_enz"/>
</dbReference>
<dbReference type="RefSeq" id="XP_007317189.1">
    <property type="nucleotide sequence ID" value="XM_007317127.1"/>
</dbReference>
<dbReference type="SUPFAM" id="SSF56349">
    <property type="entry name" value="DNA breaking-rejoining enzymes"/>
    <property type="match status" value="1"/>
</dbReference>
<dbReference type="Proteomes" id="UP000008064">
    <property type="component" value="Unassembled WGS sequence"/>
</dbReference>
<dbReference type="GeneID" id="18810253"/>
<proteinExistence type="predicted"/>
<dbReference type="GO" id="GO:0003677">
    <property type="term" value="F:DNA binding"/>
    <property type="evidence" value="ECO:0007669"/>
    <property type="project" value="UniProtKB-KW"/>
</dbReference>
<name>F8NQ64_SERL9</name>
<dbReference type="GO" id="GO:0006310">
    <property type="term" value="P:DNA recombination"/>
    <property type="evidence" value="ECO:0007669"/>
    <property type="project" value="UniProtKB-KW"/>
</dbReference>
<keyword evidence="1" id="KW-0238">DNA-binding</keyword>
<dbReference type="GO" id="GO:0015074">
    <property type="term" value="P:DNA integration"/>
    <property type="evidence" value="ECO:0007669"/>
    <property type="project" value="InterPro"/>
</dbReference>
<organism>
    <name type="scientific">Serpula lacrymans var. lacrymans (strain S7.9)</name>
    <name type="common">Dry rot fungus</name>
    <dbReference type="NCBI Taxonomy" id="578457"/>
    <lineage>
        <taxon>Eukaryota</taxon>
        <taxon>Fungi</taxon>
        <taxon>Dikarya</taxon>
        <taxon>Basidiomycota</taxon>
        <taxon>Agaricomycotina</taxon>
        <taxon>Agaricomycetes</taxon>
        <taxon>Agaricomycetidae</taxon>
        <taxon>Boletales</taxon>
        <taxon>Coniophorineae</taxon>
        <taxon>Serpulaceae</taxon>
        <taxon>Serpula</taxon>
    </lineage>
</organism>
<dbReference type="AlphaFoldDB" id="F8NQ64"/>
<evidence type="ECO:0000313" key="3">
    <source>
        <dbReference type="EMBL" id="EGO27016.1"/>
    </source>
</evidence>
<dbReference type="HOGENOM" id="CLU_003292_2_0_1"/>
<sequence length="409" mass="45351">MSDRHSLTDILQSVDVGAATQALYREFPPSVRHLASSSTDQTRTPRTPRLNNCIQQSSHCPHVLASDRLLLCNYGAGLLQFTQYCDQLNIPEENCMPASETLLTAFSAHAAGSISLSALNNWLAGLHFWHTINGAPWHGHEMLHHVRRGVTKLVPISSKHTKRPPVTIEALLSLCHGLDLTNSLDASLAFWLCCCLGELIIPSTNLFLPRRMKKKERSENCVIITLPAKHVSRSVIPLTFHHLPNNTVFTTFHIPWTKTTLQDGADISVTARAHPTCPITALKHHLVCNAKVPDMAPLFASETANGSWAPLTRLWFLNRCNAVWLEAGYPDMLGHAFQIGGTTELLLQGINPDIIATQGCWHSRAFLLYWHRIESILPLFLSASNQDSSCSRLLASIDTFHQRHGISAS</sequence>
<protein>
    <recommendedName>
        <fullName evidence="4">DNA breaking-rejoining enzyme</fullName>
    </recommendedName>
</protein>
<evidence type="ECO:0000256" key="2">
    <source>
        <dbReference type="ARBA" id="ARBA00023172"/>
    </source>
</evidence>
<dbReference type="PANTHER" id="PTHR34605:SF3">
    <property type="entry name" value="P CELL-TYPE AGGLUTINATION PROTEIN MAP4-LIKE-RELATED"/>
    <property type="match status" value="1"/>
</dbReference>
<gene>
    <name evidence="3" type="ORF">SERLADRAFT_368511</name>
</gene>
<dbReference type="InterPro" id="IPR013762">
    <property type="entry name" value="Integrase-like_cat_sf"/>
</dbReference>
<dbReference type="Gene3D" id="1.10.150.130">
    <property type="match status" value="1"/>
</dbReference>
<dbReference type="KEGG" id="sla:SERLADRAFT_368511"/>